<reference evidence="1" key="1">
    <citation type="submission" date="2021-01" db="EMBL/GenBank/DDBJ databases">
        <authorList>
            <consortium name="Genoscope - CEA"/>
            <person name="William W."/>
        </authorList>
    </citation>
    <scope>NUCLEOTIDE SEQUENCE</scope>
</reference>
<keyword evidence="2" id="KW-1185">Reference proteome</keyword>
<sequence>MSQEQPFRCFAFINILLFKKKNSSYCQTFLKTQVNLMNRFDLGKPSNFHSEYLKIIQTLQQEERISVEVQVISAQRIQILSMGRSKIFDIIFVLIIE</sequence>
<evidence type="ECO:0000313" key="1">
    <source>
        <dbReference type="EMBL" id="CAD8212529.1"/>
    </source>
</evidence>
<dbReference type="Proteomes" id="UP000689195">
    <property type="component" value="Unassembled WGS sequence"/>
</dbReference>
<name>A0A8S1YG73_9CILI</name>
<organism evidence="1 2">
    <name type="scientific">Paramecium pentaurelia</name>
    <dbReference type="NCBI Taxonomy" id="43138"/>
    <lineage>
        <taxon>Eukaryota</taxon>
        <taxon>Sar</taxon>
        <taxon>Alveolata</taxon>
        <taxon>Ciliophora</taxon>
        <taxon>Intramacronucleata</taxon>
        <taxon>Oligohymenophorea</taxon>
        <taxon>Peniculida</taxon>
        <taxon>Parameciidae</taxon>
        <taxon>Paramecium</taxon>
    </lineage>
</organism>
<dbReference type="EMBL" id="CAJJDO010000169">
    <property type="protein sequence ID" value="CAD8212529.1"/>
    <property type="molecule type" value="Genomic_DNA"/>
</dbReference>
<gene>
    <name evidence="1" type="ORF">PPENT_87.1.T1690007</name>
</gene>
<dbReference type="AlphaFoldDB" id="A0A8S1YG73"/>
<accession>A0A8S1YG73</accession>
<evidence type="ECO:0000313" key="2">
    <source>
        <dbReference type="Proteomes" id="UP000689195"/>
    </source>
</evidence>
<comment type="caution">
    <text evidence="1">The sequence shown here is derived from an EMBL/GenBank/DDBJ whole genome shotgun (WGS) entry which is preliminary data.</text>
</comment>
<protein>
    <submittedName>
        <fullName evidence="1">Uncharacterized protein</fullName>
    </submittedName>
</protein>
<proteinExistence type="predicted"/>